<name>A0A1H3GM60_9PSEU</name>
<protein>
    <submittedName>
        <fullName evidence="1">Short chain dehydrogenase</fullName>
    </submittedName>
</protein>
<evidence type="ECO:0000313" key="2">
    <source>
        <dbReference type="Proteomes" id="UP000199515"/>
    </source>
</evidence>
<proteinExistence type="predicted"/>
<dbReference type="PANTHER" id="PTHR43431">
    <property type="entry name" value="OXIDOREDUCTASE, SHORT CHAIN DEHYDROGENASE/REDUCTASE FAMILY (AFU_ORTHOLOGUE AFUA_5G14000)"/>
    <property type="match status" value="1"/>
</dbReference>
<dbReference type="Gene3D" id="3.40.50.720">
    <property type="entry name" value="NAD(P)-binding Rossmann-like Domain"/>
    <property type="match status" value="1"/>
</dbReference>
<dbReference type="EMBL" id="FNON01000004">
    <property type="protein sequence ID" value="SDY03399.1"/>
    <property type="molecule type" value="Genomic_DNA"/>
</dbReference>
<sequence length="232" mass="24890">MKTLAIFGAGPGLGISTARRFGKEGYRVALVSRTGDRLKSFVDDLAAEGVKAEAFTADLADLSGHAALVEAIGGIDVAVINGYLKFEHVRPTLDIDVESMRLAMEGTTLAPLSLTRLLLPRLLEQGDGGLLYGIGLSAKDPLPQLAMPGAAQASLRNYVHNLHLALADKGIYAGALTLGVLIERSDAQVMFDSIPEATLGLEPERSEPDDLAELYWDLYTRRDRAEQVVGQF</sequence>
<accession>A0A1H3GM60</accession>
<dbReference type="STRING" id="589385.SAMN05421504_104285"/>
<dbReference type="SUPFAM" id="SSF51735">
    <property type="entry name" value="NAD(P)-binding Rossmann-fold domains"/>
    <property type="match status" value="1"/>
</dbReference>
<dbReference type="InterPro" id="IPR036291">
    <property type="entry name" value="NAD(P)-bd_dom_sf"/>
</dbReference>
<reference evidence="1 2" key="1">
    <citation type="submission" date="2016-10" db="EMBL/GenBank/DDBJ databases">
        <authorList>
            <person name="de Groot N.N."/>
        </authorList>
    </citation>
    <scope>NUCLEOTIDE SEQUENCE [LARGE SCALE GENOMIC DNA]</scope>
    <source>
        <strain evidence="1 2">CPCC 202699</strain>
    </source>
</reference>
<evidence type="ECO:0000313" key="1">
    <source>
        <dbReference type="EMBL" id="SDY03399.1"/>
    </source>
</evidence>
<dbReference type="InterPro" id="IPR002347">
    <property type="entry name" value="SDR_fam"/>
</dbReference>
<dbReference type="Pfam" id="PF00106">
    <property type="entry name" value="adh_short"/>
    <property type="match status" value="1"/>
</dbReference>
<keyword evidence="2" id="KW-1185">Reference proteome</keyword>
<dbReference type="OrthoDB" id="9799818at2"/>
<dbReference type="AlphaFoldDB" id="A0A1H3GM60"/>
<dbReference type="Proteomes" id="UP000199515">
    <property type="component" value="Unassembled WGS sequence"/>
</dbReference>
<gene>
    <name evidence="1" type="ORF">SAMN05421504_104285</name>
</gene>
<dbReference type="PANTHER" id="PTHR43431:SF7">
    <property type="entry name" value="OXIDOREDUCTASE, SHORT CHAIN DEHYDROGENASE_REDUCTASE FAMILY (AFU_ORTHOLOGUE AFUA_5G14000)"/>
    <property type="match status" value="1"/>
</dbReference>
<organism evidence="1 2">
    <name type="scientific">Amycolatopsis xylanica</name>
    <dbReference type="NCBI Taxonomy" id="589385"/>
    <lineage>
        <taxon>Bacteria</taxon>
        <taxon>Bacillati</taxon>
        <taxon>Actinomycetota</taxon>
        <taxon>Actinomycetes</taxon>
        <taxon>Pseudonocardiales</taxon>
        <taxon>Pseudonocardiaceae</taxon>
        <taxon>Amycolatopsis</taxon>
    </lineage>
</organism>
<dbReference type="RefSeq" id="WP_091291052.1">
    <property type="nucleotide sequence ID" value="NZ_FNON01000004.1"/>
</dbReference>